<accession>A0ABS6SLY0</accession>
<dbReference type="InterPro" id="IPR000045">
    <property type="entry name" value="Prepilin_IV_endopep_pep"/>
</dbReference>
<dbReference type="GO" id="GO:0004190">
    <property type="term" value="F:aspartic-type endopeptidase activity"/>
    <property type="evidence" value="ECO:0007669"/>
    <property type="project" value="UniProtKB-EC"/>
</dbReference>
<dbReference type="PANTHER" id="PTHR36506:SF1">
    <property type="entry name" value="PREFLAGELLIN PEPTIDASE"/>
    <property type="match status" value="1"/>
</dbReference>
<dbReference type="InterPro" id="IPR052218">
    <property type="entry name" value="Preflagellin_Peptidase"/>
</dbReference>
<dbReference type="EMBL" id="JAGSPB010000001">
    <property type="protein sequence ID" value="MBV7265851.1"/>
    <property type="molecule type" value="Genomic_DNA"/>
</dbReference>
<gene>
    <name evidence="8" type="ORF">KCG45_06635</name>
</gene>
<evidence type="ECO:0000256" key="3">
    <source>
        <dbReference type="ARBA" id="ARBA00022692"/>
    </source>
</evidence>
<protein>
    <submittedName>
        <fullName evidence="8">Prepilin peptidase</fullName>
        <ecNumber evidence="8">3.4.23.43</ecNumber>
    </submittedName>
</protein>
<proteinExistence type="predicted"/>
<keyword evidence="9" id="KW-1185">Reference proteome</keyword>
<reference evidence="8 9" key="1">
    <citation type="submission" date="2021-04" db="EMBL/GenBank/DDBJ databases">
        <authorList>
            <person name="Pira H."/>
            <person name="Risdian C."/>
            <person name="Wink J."/>
        </authorList>
    </citation>
    <scope>NUCLEOTIDE SEQUENCE [LARGE SCALE GENOMIC DNA]</scope>
    <source>
        <strain evidence="8 9">WH131</strain>
    </source>
</reference>
<keyword evidence="3 6" id="KW-0812">Transmembrane</keyword>
<dbReference type="EC" id="3.4.23.43" evidence="8"/>
<keyword evidence="2" id="KW-1003">Cell membrane</keyword>
<feature type="transmembrane region" description="Helical" evidence="6">
    <location>
        <begin position="28"/>
        <end position="47"/>
    </location>
</feature>
<evidence type="ECO:0000256" key="2">
    <source>
        <dbReference type="ARBA" id="ARBA00022475"/>
    </source>
</evidence>
<keyword evidence="8" id="KW-0378">Hydrolase</keyword>
<evidence type="ECO:0000256" key="6">
    <source>
        <dbReference type="SAM" id="Phobius"/>
    </source>
</evidence>
<evidence type="ECO:0000313" key="9">
    <source>
        <dbReference type="Proteomes" id="UP000699975"/>
    </source>
</evidence>
<organism evidence="8 9">
    <name type="scientific">Erythrobacter ani</name>
    <dbReference type="NCBI Taxonomy" id="2827235"/>
    <lineage>
        <taxon>Bacteria</taxon>
        <taxon>Pseudomonadati</taxon>
        <taxon>Pseudomonadota</taxon>
        <taxon>Alphaproteobacteria</taxon>
        <taxon>Sphingomonadales</taxon>
        <taxon>Erythrobacteraceae</taxon>
        <taxon>Erythrobacter/Porphyrobacter group</taxon>
        <taxon>Erythrobacter</taxon>
    </lineage>
</organism>
<name>A0ABS6SLY0_9SPHN</name>
<dbReference type="PANTHER" id="PTHR36506">
    <property type="entry name" value="PREFLAGELLIN PEPTIDASE"/>
    <property type="match status" value="1"/>
</dbReference>
<feature type="transmembrane region" description="Helical" evidence="6">
    <location>
        <begin position="93"/>
        <end position="113"/>
    </location>
</feature>
<feature type="domain" description="Prepilin type IV endopeptidase peptidase" evidence="7">
    <location>
        <begin position="6"/>
        <end position="108"/>
    </location>
</feature>
<dbReference type="RefSeq" id="WP_218316260.1">
    <property type="nucleotide sequence ID" value="NZ_JAGSPB010000001.1"/>
</dbReference>
<comment type="subcellular location">
    <subcellularLocation>
        <location evidence="1">Cell membrane</location>
        <topology evidence="1">Multi-pass membrane protein</topology>
    </subcellularLocation>
</comment>
<dbReference type="Pfam" id="PF01478">
    <property type="entry name" value="Peptidase_A24"/>
    <property type="match status" value="1"/>
</dbReference>
<sequence length="159" mass="16636">MQIGLLILAICLITGAWLDIKTRRIPNLLSLVTAAAGLCFAVYSGGLDALLWHGASFIAALFIGMLLFGMKMWGGGDGKFLAASAAWLPLGEMFSLMFAISLAGIGLILFRFAGRGFKFSAARDAQSDLVPYGVAIATGTLIVAAITYLQPGTGPSIFS</sequence>
<feature type="transmembrane region" description="Helical" evidence="6">
    <location>
        <begin position="129"/>
        <end position="149"/>
    </location>
</feature>
<evidence type="ECO:0000256" key="5">
    <source>
        <dbReference type="ARBA" id="ARBA00023136"/>
    </source>
</evidence>
<feature type="transmembrane region" description="Helical" evidence="6">
    <location>
        <begin position="54"/>
        <end position="73"/>
    </location>
</feature>
<evidence type="ECO:0000256" key="1">
    <source>
        <dbReference type="ARBA" id="ARBA00004651"/>
    </source>
</evidence>
<keyword evidence="4 6" id="KW-1133">Transmembrane helix</keyword>
<evidence type="ECO:0000313" key="8">
    <source>
        <dbReference type="EMBL" id="MBV7265851.1"/>
    </source>
</evidence>
<comment type="caution">
    <text evidence="8">The sequence shown here is derived from an EMBL/GenBank/DDBJ whole genome shotgun (WGS) entry which is preliminary data.</text>
</comment>
<evidence type="ECO:0000259" key="7">
    <source>
        <dbReference type="Pfam" id="PF01478"/>
    </source>
</evidence>
<keyword evidence="5 6" id="KW-0472">Membrane</keyword>
<evidence type="ECO:0000256" key="4">
    <source>
        <dbReference type="ARBA" id="ARBA00022989"/>
    </source>
</evidence>
<dbReference type="Proteomes" id="UP000699975">
    <property type="component" value="Unassembled WGS sequence"/>
</dbReference>